<dbReference type="Proteomes" id="UP001390339">
    <property type="component" value="Unassembled WGS sequence"/>
</dbReference>
<protein>
    <submittedName>
        <fullName evidence="2">L-psp endoribonuclease family protein</fullName>
    </submittedName>
</protein>
<dbReference type="PANTHER" id="PTHR11803">
    <property type="entry name" value="2-IMINOBUTANOATE/2-IMINOPROPANOATE DEAMINASE RIDA"/>
    <property type="match status" value="1"/>
</dbReference>
<dbReference type="Gene3D" id="3.30.1330.40">
    <property type="entry name" value="RutC-like"/>
    <property type="match status" value="1"/>
</dbReference>
<dbReference type="PANTHER" id="PTHR11803:SF42">
    <property type="entry name" value="MMF1"/>
    <property type="match status" value="1"/>
</dbReference>
<reference evidence="2 3" key="1">
    <citation type="journal article" date="2024" name="IMA Fungus">
        <title>Apiospora arundinis, a panoply of carbohydrate-active enzymes and secondary metabolites.</title>
        <authorList>
            <person name="Sorensen T."/>
            <person name="Petersen C."/>
            <person name="Muurmann A.T."/>
            <person name="Christiansen J.V."/>
            <person name="Brundto M.L."/>
            <person name="Overgaard C.K."/>
            <person name="Boysen A.T."/>
            <person name="Wollenberg R.D."/>
            <person name="Larsen T.O."/>
            <person name="Sorensen J.L."/>
            <person name="Nielsen K.L."/>
            <person name="Sondergaard T.E."/>
        </authorList>
    </citation>
    <scope>NUCLEOTIDE SEQUENCE [LARGE SCALE GENOMIC DNA]</scope>
    <source>
        <strain evidence="2 3">AAU 773</strain>
    </source>
</reference>
<sequence length="135" mass="14718">MSSLTEKVSTDKAPKPLPQFSQAIKYNGMVYCSGSIGFDPATSSLVEGGVKSQTRRALQNLTAVLEAAGSSFDNVLKVNIFLTSMENFAAMNEAYDEFFKQEVKPCRTCVAVYQLPFQALVEIECTAFLNPGSKL</sequence>
<dbReference type="InterPro" id="IPR035959">
    <property type="entry name" value="RutC-like_sf"/>
</dbReference>
<dbReference type="InterPro" id="IPR006056">
    <property type="entry name" value="RidA"/>
</dbReference>
<name>A0ABR2JBK2_9PEZI</name>
<comment type="caution">
    <text evidence="2">The sequence shown here is derived from an EMBL/GenBank/DDBJ whole genome shotgun (WGS) entry which is preliminary data.</text>
</comment>
<gene>
    <name evidence="2" type="ORF">PGQ11_005590</name>
</gene>
<dbReference type="CDD" id="cd00448">
    <property type="entry name" value="YjgF_YER057c_UK114_family"/>
    <property type="match status" value="1"/>
</dbReference>
<dbReference type="Pfam" id="PF01042">
    <property type="entry name" value="Ribonuc_L-PSP"/>
    <property type="match status" value="1"/>
</dbReference>
<proteinExistence type="inferred from homology"/>
<dbReference type="EMBL" id="JAPCWZ010000003">
    <property type="protein sequence ID" value="KAK8875076.1"/>
    <property type="molecule type" value="Genomic_DNA"/>
</dbReference>
<accession>A0ABR2JBK2</accession>
<evidence type="ECO:0000313" key="3">
    <source>
        <dbReference type="Proteomes" id="UP001390339"/>
    </source>
</evidence>
<dbReference type="SUPFAM" id="SSF55298">
    <property type="entry name" value="YjgF-like"/>
    <property type="match status" value="1"/>
</dbReference>
<comment type="similarity">
    <text evidence="1">Belongs to the RutC family.</text>
</comment>
<dbReference type="NCBIfam" id="TIGR00004">
    <property type="entry name" value="Rid family detoxifying hydrolase"/>
    <property type="match status" value="1"/>
</dbReference>
<keyword evidence="3" id="KW-1185">Reference proteome</keyword>
<evidence type="ECO:0000256" key="1">
    <source>
        <dbReference type="ARBA" id="ARBA00010552"/>
    </source>
</evidence>
<dbReference type="InterPro" id="IPR006175">
    <property type="entry name" value="YjgF/YER057c/UK114"/>
</dbReference>
<evidence type="ECO:0000313" key="2">
    <source>
        <dbReference type="EMBL" id="KAK8875076.1"/>
    </source>
</evidence>
<organism evidence="2 3">
    <name type="scientific">Apiospora arundinis</name>
    <dbReference type="NCBI Taxonomy" id="335852"/>
    <lineage>
        <taxon>Eukaryota</taxon>
        <taxon>Fungi</taxon>
        <taxon>Dikarya</taxon>
        <taxon>Ascomycota</taxon>
        <taxon>Pezizomycotina</taxon>
        <taxon>Sordariomycetes</taxon>
        <taxon>Xylariomycetidae</taxon>
        <taxon>Amphisphaeriales</taxon>
        <taxon>Apiosporaceae</taxon>
        <taxon>Apiospora</taxon>
    </lineage>
</organism>